<sequence>MHDQSSQHDSDQWCYSQIHTLTHSKNDFTYCILDTSDLSETLFIIFELLLELGKNHLVRSLGYCSESRFNKNIEQVTFRCRPSFQCLNDIFIFPDYQTVFYSDPFHLLLSKGPSY</sequence>
<organism evidence="1 2">
    <name type="scientific">Brassica cretica</name>
    <name type="common">Mustard</name>
    <dbReference type="NCBI Taxonomy" id="69181"/>
    <lineage>
        <taxon>Eukaryota</taxon>
        <taxon>Viridiplantae</taxon>
        <taxon>Streptophyta</taxon>
        <taxon>Embryophyta</taxon>
        <taxon>Tracheophyta</taxon>
        <taxon>Spermatophyta</taxon>
        <taxon>Magnoliopsida</taxon>
        <taxon>eudicotyledons</taxon>
        <taxon>Gunneridae</taxon>
        <taxon>Pentapetalae</taxon>
        <taxon>rosids</taxon>
        <taxon>malvids</taxon>
        <taxon>Brassicales</taxon>
        <taxon>Brassicaceae</taxon>
        <taxon>Brassiceae</taxon>
        <taxon>Brassica</taxon>
    </lineage>
</organism>
<dbReference type="EMBL" id="QGKV02002055">
    <property type="protein sequence ID" value="KAF3493149.1"/>
    <property type="molecule type" value="Genomic_DNA"/>
</dbReference>
<dbReference type="Proteomes" id="UP000266723">
    <property type="component" value="Unassembled WGS sequence"/>
</dbReference>
<accession>A0ABQ7A646</accession>
<protein>
    <submittedName>
        <fullName evidence="1">Uncharacterized protein</fullName>
    </submittedName>
</protein>
<evidence type="ECO:0000313" key="1">
    <source>
        <dbReference type="EMBL" id="KAF3493149.1"/>
    </source>
</evidence>
<reference evidence="1 2" key="1">
    <citation type="journal article" date="2020" name="BMC Genomics">
        <title>Intraspecific diversification of the crop wild relative Brassica cretica Lam. using demographic model selection.</title>
        <authorList>
            <person name="Kioukis A."/>
            <person name="Michalopoulou V.A."/>
            <person name="Briers L."/>
            <person name="Pirintsos S."/>
            <person name="Studholme D.J."/>
            <person name="Pavlidis P."/>
            <person name="Sarris P.F."/>
        </authorList>
    </citation>
    <scope>NUCLEOTIDE SEQUENCE [LARGE SCALE GENOMIC DNA]</scope>
    <source>
        <strain evidence="2">cv. PFS-1207/04</strain>
    </source>
</reference>
<name>A0ABQ7A646_BRACR</name>
<keyword evidence="2" id="KW-1185">Reference proteome</keyword>
<proteinExistence type="predicted"/>
<gene>
    <name evidence="1" type="ORF">DY000_02052533</name>
</gene>
<evidence type="ECO:0000313" key="2">
    <source>
        <dbReference type="Proteomes" id="UP000266723"/>
    </source>
</evidence>
<comment type="caution">
    <text evidence="1">The sequence shown here is derived from an EMBL/GenBank/DDBJ whole genome shotgun (WGS) entry which is preliminary data.</text>
</comment>